<dbReference type="RefSeq" id="WP_380929747.1">
    <property type="nucleotide sequence ID" value="NZ_JBHUGS010000002.1"/>
</dbReference>
<organism evidence="2 3">
    <name type="scientific">Sphingomonas arantia</name>
    <dbReference type="NCBI Taxonomy" id="1460676"/>
    <lineage>
        <taxon>Bacteria</taxon>
        <taxon>Pseudomonadati</taxon>
        <taxon>Pseudomonadota</taxon>
        <taxon>Alphaproteobacteria</taxon>
        <taxon>Sphingomonadales</taxon>
        <taxon>Sphingomonadaceae</taxon>
        <taxon>Sphingomonas</taxon>
    </lineage>
</organism>
<evidence type="ECO:0000256" key="1">
    <source>
        <dbReference type="SAM" id="SignalP"/>
    </source>
</evidence>
<proteinExistence type="predicted"/>
<comment type="caution">
    <text evidence="2">The sequence shown here is derived from an EMBL/GenBank/DDBJ whole genome shotgun (WGS) entry which is preliminary data.</text>
</comment>
<protein>
    <recommendedName>
        <fullName evidence="4">Lipoprotein</fullName>
    </recommendedName>
</protein>
<evidence type="ECO:0000313" key="2">
    <source>
        <dbReference type="EMBL" id="MFD1951237.1"/>
    </source>
</evidence>
<accession>A0ABW4TZU8</accession>
<feature type="chain" id="PRO_5045929764" description="Lipoprotein" evidence="1">
    <location>
        <begin position="22"/>
        <end position="121"/>
    </location>
</feature>
<name>A0ABW4TZU8_9SPHN</name>
<dbReference type="Proteomes" id="UP001597400">
    <property type="component" value="Unassembled WGS sequence"/>
</dbReference>
<sequence length="121" mass="12654">MNRTLLPLVLSLLAGCAAAGAVDGPVRLGQTADVGGPRVRVDRVIEDSRCPVDAQCVWAGRLIVRATVLGGTSSRQVDLTLGEPMAIADGKLTLITAVSDRGTGQQANAQYRFTFDFQGGL</sequence>
<gene>
    <name evidence="2" type="ORF">ACFSGX_10725</name>
</gene>
<keyword evidence="1" id="KW-0732">Signal</keyword>
<evidence type="ECO:0000313" key="3">
    <source>
        <dbReference type="Proteomes" id="UP001597400"/>
    </source>
</evidence>
<reference evidence="3" key="1">
    <citation type="journal article" date="2019" name="Int. J. Syst. Evol. Microbiol.">
        <title>The Global Catalogue of Microorganisms (GCM) 10K type strain sequencing project: providing services to taxonomists for standard genome sequencing and annotation.</title>
        <authorList>
            <consortium name="The Broad Institute Genomics Platform"/>
            <consortium name="The Broad Institute Genome Sequencing Center for Infectious Disease"/>
            <person name="Wu L."/>
            <person name="Ma J."/>
        </authorList>
    </citation>
    <scope>NUCLEOTIDE SEQUENCE [LARGE SCALE GENOMIC DNA]</scope>
    <source>
        <strain evidence="3">CGMCC 1.12702</strain>
    </source>
</reference>
<dbReference type="EMBL" id="JBHUGS010000002">
    <property type="protein sequence ID" value="MFD1951237.1"/>
    <property type="molecule type" value="Genomic_DNA"/>
</dbReference>
<dbReference type="PROSITE" id="PS51257">
    <property type="entry name" value="PROKAR_LIPOPROTEIN"/>
    <property type="match status" value="1"/>
</dbReference>
<evidence type="ECO:0008006" key="4">
    <source>
        <dbReference type="Google" id="ProtNLM"/>
    </source>
</evidence>
<feature type="signal peptide" evidence="1">
    <location>
        <begin position="1"/>
        <end position="21"/>
    </location>
</feature>
<keyword evidence="3" id="KW-1185">Reference proteome</keyword>